<evidence type="ECO:0000256" key="4">
    <source>
        <dbReference type="ARBA" id="ARBA00022692"/>
    </source>
</evidence>
<dbReference type="SUPFAM" id="SSF161098">
    <property type="entry name" value="MetI-like"/>
    <property type="match status" value="1"/>
</dbReference>
<dbReference type="RefSeq" id="WP_071649861.1">
    <property type="nucleotide sequence ID" value="NZ_CP017962.1"/>
</dbReference>
<feature type="transmembrane region" description="Helical" evidence="7">
    <location>
        <begin position="154"/>
        <end position="175"/>
    </location>
</feature>
<keyword evidence="6 7" id="KW-0472">Membrane</keyword>
<keyword evidence="3" id="KW-1003">Cell membrane</keyword>
<dbReference type="AlphaFoldDB" id="A0AAC9J1V7"/>
<dbReference type="PROSITE" id="PS50928">
    <property type="entry name" value="ABC_TM1"/>
    <property type="match status" value="1"/>
</dbReference>
<feature type="transmembrane region" description="Helical" evidence="7">
    <location>
        <begin position="74"/>
        <end position="97"/>
    </location>
</feature>
<evidence type="ECO:0000259" key="8">
    <source>
        <dbReference type="PROSITE" id="PS50928"/>
    </source>
</evidence>
<feature type="transmembrane region" description="Helical" evidence="7">
    <location>
        <begin position="109"/>
        <end position="134"/>
    </location>
</feature>
<dbReference type="EMBL" id="CP017962">
    <property type="protein sequence ID" value="APC50031.1"/>
    <property type="molecule type" value="Genomic_DNA"/>
</dbReference>
<reference evidence="9 10" key="1">
    <citation type="submission" date="2016-11" db="EMBL/GenBank/DDBJ databases">
        <title>Complete genome sequencing of Virgibacillus halodenitrificans PDB-F2.</title>
        <authorList>
            <person name="Sun Z."/>
            <person name="Zhou Y."/>
            <person name="Li H."/>
        </authorList>
    </citation>
    <scope>NUCLEOTIDE SEQUENCE [LARGE SCALE GENOMIC DNA]</scope>
    <source>
        <strain evidence="9 10">PDB-F2</strain>
    </source>
</reference>
<protein>
    <recommendedName>
        <fullName evidence="8">ABC transmembrane type-1 domain-containing protein</fullName>
    </recommendedName>
</protein>
<accession>A0AAC9J1V7</accession>
<evidence type="ECO:0000256" key="6">
    <source>
        <dbReference type="ARBA" id="ARBA00023136"/>
    </source>
</evidence>
<name>A0AAC9J1V7_VIRHA</name>
<sequence length="291" mass="33267">MLINIAKLFKEIILILVVILLISCTPGLFQTQSLTYFFRSLGSGIYYLFQPQKIIIPLSNGEEVTFFSAVADELFNSTVIIIGSLVLSIVIAILFTYLFHMLTATLKKVVSGVLFVIEAMPDVLIVLLSIQFFIWIFKTTGISLGIYEFGGETIYLLPILALSSIPSLFLFKYMAAGIDEEKTKDYYLFSKSRGFRESYIFFIHLFRNTLLTLIQYSKNIFLYMISSLLILEIILRLSGIMSFVKVYGIGDFRILMWVLVLLYFPLYLFIKLGEYIVTKWTFGEVGDEGVE</sequence>
<dbReference type="InterPro" id="IPR035906">
    <property type="entry name" value="MetI-like_sf"/>
</dbReference>
<dbReference type="CDD" id="cd06261">
    <property type="entry name" value="TM_PBP2"/>
    <property type="match status" value="1"/>
</dbReference>
<dbReference type="PROSITE" id="PS51257">
    <property type="entry name" value="PROKAR_LIPOPROTEIN"/>
    <property type="match status" value="1"/>
</dbReference>
<dbReference type="GO" id="GO:0005886">
    <property type="term" value="C:plasma membrane"/>
    <property type="evidence" value="ECO:0007669"/>
    <property type="project" value="UniProtKB-SubCell"/>
</dbReference>
<proteinExistence type="inferred from homology"/>
<evidence type="ECO:0000256" key="5">
    <source>
        <dbReference type="ARBA" id="ARBA00022989"/>
    </source>
</evidence>
<keyword evidence="2 7" id="KW-0813">Transport</keyword>
<dbReference type="KEGG" id="vhl:BME96_18285"/>
<evidence type="ECO:0000256" key="1">
    <source>
        <dbReference type="ARBA" id="ARBA00004651"/>
    </source>
</evidence>
<comment type="similarity">
    <text evidence="7">Belongs to the binding-protein-dependent transport system permease family.</text>
</comment>
<feature type="domain" description="ABC transmembrane type-1" evidence="8">
    <location>
        <begin position="74"/>
        <end position="270"/>
    </location>
</feature>
<evidence type="ECO:0000313" key="10">
    <source>
        <dbReference type="Proteomes" id="UP000182945"/>
    </source>
</evidence>
<dbReference type="GO" id="GO:0055085">
    <property type="term" value="P:transmembrane transport"/>
    <property type="evidence" value="ECO:0007669"/>
    <property type="project" value="InterPro"/>
</dbReference>
<evidence type="ECO:0000256" key="7">
    <source>
        <dbReference type="RuleBase" id="RU363032"/>
    </source>
</evidence>
<dbReference type="Proteomes" id="UP000182945">
    <property type="component" value="Chromosome"/>
</dbReference>
<organism evidence="9 10">
    <name type="scientific">Virgibacillus halodenitrificans</name>
    <name type="common">Bacillus halodenitrificans</name>
    <dbReference type="NCBI Taxonomy" id="1482"/>
    <lineage>
        <taxon>Bacteria</taxon>
        <taxon>Bacillati</taxon>
        <taxon>Bacillota</taxon>
        <taxon>Bacilli</taxon>
        <taxon>Bacillales</taxon>
        <taxon>Bacillaceae</taxon>
        <taxon>Virgibacillus</taxon>
    </lineage>
</organism>
<dbReference type="Gene3D" id="1.10.3720.10">
    <property type="entry name" value="MetI-like"/>
    <property type="match status" value="1"/>
</dbReference>
<dbReference type="PANTHER" id="PTHR30465">
    <property type="entry name" value="INNER MEMBRANE ABC TRANSPORTER"/>
    <property type="match status" value="1"/>
</dbReference>
<evidence type="ECO:0000256" key="2">
    <source>
        <dbReference type="ARBA" id="ARBA00022448"/>
    </source>
</evidence>
<feature type="transmembrane region" description="Helical" evidence="7">
    <location>
        <begin position="12"/>
        <end position="29"/>
    </location>
</feature>
<keyword evidence="5 7" id="KW-1133">Transmembrane helix</keyword>
<dbReference type="PANTHER" id="PTHR30465:SF44">
    <property type="entry name" value="ABC-TYPE DIPEPTIDE_OLIGOPEPTIDE TRANSPORT SYSTEM, PERMEASE COMPONENT"/>
    <property type="match status" value="1"/>
</dbReference>
<keyword evidence="4 7" id="KW-0812">Transmembrane</keyword>
<dbReference type="InterPro" id="IPR000515">
    <property type="entry name" value="MetI-like"/>
</dbReference>
<dbReference type="Pfam" id="PF00528">
    <property type="entry name" value="BPD_transp_1"/>
    <property type="match status" value="1"/>
</dbReference>
<evidence type="ECO:0000313" key="9">
    <source>
        <dbReference type="EMBL" id="APC50031.1"/>
    </source>
</evidence>
<evidence type="ECO:0000256" key="3">
    <source>
        <dbReference type="ARBA" id="ARBA00022475"/>
    </source>
</evidence>
<feature type="transmembrane region" description="Helical" evidence="7">
    <location>
        <begin position="252"/>
        <end position="270"/>
    </location>
</feature>
<comment type="subcellular location">
    <subcellularLocation>
        <location evidence="1 7">Cell membrane</location>
        <topology evidence="1 7">Multi-pass membrane protein</topology>
    </subcellularLocation>
</comment>
<gene>
    <name evidence="9" type="ORF">BME96_18285</name>
</gene>
<dbReference type="GeneID" id="71516362"/>
<feature type="transmembrane region" description="Helical" evidence="7">
    <location>
        <begin position="220"/>
        <end position="240"/>
    </location>
</feature>